<feature type="domain" description="GH15-like" evidence="5">
    <location>
        <begin position="399"/>
        <end position="695"/>
    </location>
</feature>
<feature type="domain" description="GH15-like" evidence="5">
    <location>
        <begin position="323"/>
        <end position="388"/>
    </location>
</feature>
<organism evidence="7 8">
    <name type="scientific">Actinopolyspora biskrensis</name>
    <dbReference type="NCBI Taxonomy" id="1470178"/>
    <lineage>
        <taxon>Bacteria</taxon>
        <taxon>Bacillati</taxon>
        <taxon>Actinomycetota</taxon>
        <taxon>Actinomycetes</taxon>
        <taxon>Actinopolysporales</taxon>
        <taxon>Actinopolysporaceae</taxon>
        <taxon>Actinopolyspora</taxon>
    </lineage>
</organism>
<name>A0A852Z369_9ACTN</name>
<evidence type="ECO:0000256" key="2">
    <source>
        <dbReference type="ARBA" id="ARBA00022801"/>
    </source>
</evidence>
<evidence type="ECO:0000313" key="8">
    <source>
        <dbReference type="Proteomes" id="UP000548304"/>
    </source>
</evidence>
<dbReference type="AlphaFoldDB" id="A0A852Z369"/>
<dbReference type="Proteomes" id="UP000548304">
    <property type="component" value="Unassembled WGS sequence"/>
</dbReference>
<protein>
    <submittedName>
        <fullName evidence="7">Glucoamylase</fullName>
        <ecNumber evidence="7">3.2.1.3</ecNumber>
    </submittedName>
</protein>
<dbReference type="InterPro" id="IPR046966">
    <property type="entry name" value="Glucoamylase_active_site"/>
</dbReference>
<evidence type="ECO:0000259" key="6">
    <source>
        <dbReference type="Pfam" id="PF09137"/>
    </source>
</evidence>
<dbReference type="Gene3D" id="1.50.10.10">
    <property type="match status" value="1"/>
</dbReference>
<dbReference type="GO" id="GO:0005975">
    <property type="term" value="P:carbohydrate metabolic process"/>
    <property type="evidence" value="ECO:0007669"/>
    <property type="project" value="InterPro"/>
</dbReference>
<dbReference type="SUPFAM" id="SSF48208">
    <property type="entry name" value="Six-hairpin glycosidases"/>
    <property type="match status" value="1"/>
</dbReference>
<keyword evidence="3 7" id="KW-0326">Glycosidase</keyword>
<dbReference type="InterPro" id="IPR011013">
    <property type="entry name" value="Gal_mutarotase_sf_dom"/>
</dbReference>
<feature type="chain" id="PRO_5032713933" evidence="4">
    <location>
        <begin position="38"/>
        <end position="716"/>
    </location>
</feature>
<gene>
    <name evidence="7" type="ORF">FHR84_000027</name>
</gene>
<dbReference type="EC" id="3.2.1.3" evidence="7"/>
<dbReference type="Pfam" id="PF09137">
    <property type="entry name" value="Glucodextran_N"/>
    <property type="match status" value="1"/>
</dbReference>
<dbReference type="InterPro" id="IPR008928">
    <property type="entry name" value="6-hairpin_glycosidase_sf"/>
</dbReference>
<dbReference type="PANTHER" id="PTHR31616">
    <property type="entry name" value="TREHALASE"/>
    <property type="match status" value="1"/>
</dbReference>
<dbReference type="InterPro" id="IPR012341">
    <property type="entry name" value="6hp_glycosidase-like_sf"/>
</dbReference>
<keyword evidence="4" id="KW-0732">Signal</keyword>
<evidence type="ECO:0000256" key="1">
    <source>
        <dbReference type="ARBA" id="ARBA00006188"/>
    </source>
</evidence>
<comment type="caution">
    <text evidence="7">The sequence shown here is derived from an EMBL/GenBank/DDBJ whole genome shotgun (WGS) entry which is preliminary data.</text>
</comment>
<dbReference type="RefSeq" id="WP_179533375.1">
    <property type="nucleotide sequence ID" value="NZ_JACBYW010000001.1"/>
</dbReference>
<evidence type="ECO:0000256" key="4">
    <source>
        <dbReference type="SAM" id="SignalP"/>
    </source>
</evidence>
<dbReference type="InterPro" id="IPR011613">
    <property type="entry name" value="GH15-like"/>
</dbReference>
<dbReference type="InterPro" id="IPR014718">
    <property type="entry name" value="GH-type_carb-bd"/>
</dbReference>
<reference evidence="7 8" key="1">
    <citation type="submission" date="2020-07" db="EMBL/GenBank/DDBJ databases">
        <title>Genomic Encyclopedia of Type Strains, Phase III (KMG-III): the genomes of soil and plant-associated and newly described type strains.</title>
        <authorList>
            <person name="Whitman W."/>
        </authorList>
    </citation>
    <scope>NUCLEOTIDE SEQUENCE [LARGE SCALE GENOMIC DNA]</scope>
    <source>
        <strain evidence="7 8">CECT 8576</strain>
    </source>
</reference>
<dbReference type="PROSITE" id="PS00820">
    <property type="entry name" value="GLUCOAMYLASE"/>
    <property type="match status" value="1"/>
</dbReference>
<evidence type="ECO:0000259" key="5">
    <source>
        <dbReference type="Pfam" id="PF00723"/>
    </source>
</evidence>
<dbReference type="InterPro" id="IPR015220">
    <property type="entry name" value="Glucodextranase_N"/>
</dbReference>
<dbReference type="CDD" id="cd07430">
    <property type="entry name" value="GH15_N"/>
    <property type="match status" value="1"/>
</dbReference>
<dbReference type="EMBL" id="JACBYW010000001">
    <property type="protein sequence ID" value="NYH76713.1"/>
    <property type="molecule type" value="Genomic_DNA"/>
</dbReference>
<sequence length="716" mass="77075">MDSERKRRTGRGGRAAGLVAAALAGVTAAAGATPAVAAEEAPGAPGISAAWTTGAKNGVGTSATTDSKVWHTLGQGVLNEVYYPQLDVPNVQDMQYVVSDGEGFTELERDATEQRVELPDSRSLRYRQINTDEDGRYRITKTYVTDPQRSVLMVRTRFEVLRGGPLQLYALYNPSLNGSGTGDTGATSEGTLVASDGEVASALAASSGFSAATSGYSGTSSDGYQDLAEDDRLDAEYNRAADPGNLVQTARIPVDDDTEFTLALGFGADRAAARSAAESSLNSGYAAKRDEYDSGWHDYLSSLREPPESVTSRGLTTQYNVAAMTLKSQEDKTRRGAFVASTSIPWGEAKNADDCCTPGYHLVWSRDLYHTATAALALGDRDAANRALDYLLDVQWNEDGSFPQNTWLDGEPHWQSLQLDEVAYPIVLAHELGRTGDAEWAKLKKSADFIVDNGPSTPQERWEEEGGYSPSTIAAEIAGLVTAADMARQHGDEQAAQRYLDTADEWQRKVEDWTFTTSGPHGDGEYYQRVDDDGNPNNGHELCLNNGGGCHDERAIVDAGFLELVRLGVKPADAPSVRGSLAEMDAQLRVRTPNGPGWYRYNHDGYGEGAGGEPYTGEGVGRLWPLLTGERGEYELAAGGSAGTHLETMARMANEGYLIPEQVWDRESGNGFAFGEGTGSATPLAWSMSQFVRLARNMDAGENVETPDVVAERYAR</sequence>
<dbReference type="NCBIfam" id="TIGR01535">
    <property type="entry name" value="glucan_glucosid"/>
    <property type="match status" value="1"/>
</dbReference>
<keyword evidence="8" id="KW-1185">Reference proteome</keyword>
<accession>A0A852Z369</accession>
<proteinExistence type="inferred from homology"/>
<dbReference type="InterPro" id="IPR006425">
    <property type="entry name" value="Glucoamylase_bac"/>
</dbReference>
<feature type="signal peptide" evidence="4">
    <location>
        <begin position="1"/>
        <end position="37"/>
    </location>
</feature>
<evidence type="ECO:0000256" key="3">
    <source>
        <dbReference type="ARBA" id="ARBA00023295"/>
    </source>
</evidence>
<dbReference type="GO" id="GO:0030246">
    <property type="term" value="F:carbohydrate binding"/>
    <property type="evidence" value="ECO:0007669"/>
    <property type="project" value="InterPro"/>
</dbReference>
<feature type="domain" description="Glucodextranase N-terminal" evidence="6">
    <location>
        <begin position="41"/>
        <end position="300"/>
    </location>
</feature>
<evidence type="ECO:0000313" key="7">
    <source>
        <dbReference type="EMBL" id="NYH76713.1"/>
    </source>
</evidence>
<dbReference type="GO" id="GO:0016757">
    <property type="term" value="F:glycosyltransferase activity"/>
    <property type="evidence" value="ECO:0007669"/>
    <property type="project" value="UniProtKB-ARBA"/>
</dbReference>
<dbReference type="PANTHER" id="PTHR31616:SF0">
    <property type="entry name" value="GLUCAN 1,4-ALPHA-GLUCOSIDASE"/>
    <property type="match status" value="1"/>
</dbReference>
<dbReference type="GO" id="GO:0004339">
    <property type="term" value="F:glucan 1,4-alpha-glucosidase activity"/>
    <property type="evidence" value="ECO:0007669"/>
    <property type="project" value="UniProtKB-EC"/>
</dbReference>
<dbReference type="Gene3D" id="2.70.98.10">
    <property type="match status" value="1"/>
</dbReference>
<keyword evidence="2 7" id="KW-0378">Hydrolase</keyword>
<dbReference type="Pfam" id="PF00723">
    <property type="entry name" value="Glyco_hydro_15"/>
    <property type="match status" value="2"/>
</dbReference>
<comment type="similarity">
    <text evidence="1">Belongs to the glycosyl hydrolase 15 family.</text>
</comment>
<dbReference type="SUPFAM" id="SSF74650">
    <property type="entry name" value="Galactose mutarotase-like"/>
    <property type="match status" value="1"/>
</dbReference>